<evidence type="ECO:0000259" key="1">
    <source>
        <dbReference type="Pfam" id="PF21788"/>
    </source>
</evidence>
<evidence type="ECO:0000313" key="3">
    <source>
        <dbReference type="Proteomes" id="UP000762676"/>
    </source>
</evidence>
<organism evidence="2 3">
    <name type="scientific">Elysia marginata</name>
    <dbReference type="NCBI Taxonomy" id="1093978"/>
    <lineage>
        <taxon>Eukaryota</taxon>
        <taxon>Metazoa</taxon>
        <taxon>Spiralia</taxon>
        <taxon>Lophotrochozoa</taxon>
        <taxon>Mollusca</taxon>
        <taxon>Gastropoda</taxon>
        <taxon>Heterobranchia</taxon>
        <taxon>Euthyneura</taxon>
        <taxon>Panpulmonata</taxon>
        <taxon>Sacoglossa</taxon>
        <taxon>Placobranchoidea</taxon>
        <taxon>Plakobranchidae</taxon>
        <taxon>Elysia</taxon>
    </lineage>
</organism>
<sequence>MDLKEERVLTTAHGANTIHTGKTNPVTKEPIAEFEAVHQYNQFMGAVDRSDQMNSDVPWIAESPFGKERPLFLLYDTVHLFKNIRNYWVSEKTKTLELPEQAGRAAVTAKWAHLQELYDSETKTLVKLSKLTKASVWPTNIEKQRVSLALNVFCEKTSAALKTSTASNPQWVETACFIDHVVQLWKVFNTKTPSGHIRFRDPDRCPIDLTAPGQQPLHLLQQWADSALCMRPGSQSQRIKSLTKDTANALHWTCKCLIELANFLLTTDSALGHQYVALGFFQQDDIEHHFAHFRMAAGSNYYITAEDVAHTHAMDRAKLVLETEQDSVFSRWNHTCNHCEKPLTDEELLVLDDLPEHLGCISRDEKLSLFFIGGYIASKHEELKGYPIQECDNFSDFTDTLTRGGLCYPSNGLFQFLMHAYVFFKETSKVETCRKRLQNILKDFPALFHLDIDMNQTALTRIINILMKRFCLKLHIMRVFKRFVTRLRILALHIYHSSFL</sequence>
<evidence type="ECO:0000313" key="2">
    <source>
        <dbReference type="EMBL" id="GFR86310.1"/>
    </source>
</evidence>
<proteinExistence type="predicted"/>
<reference evidence="2 3" key="1">
    <citation type="journal article" date="2021" name="Elife">
        <title>Chloroplast acquisition without the gene transfer in kleptoplastic sea slugs, Plakobranchus ocellatus.</title>
        <authorList>
            <person name="Maeda T."/>
            <person name="Takahashi S."/>
            <person name="Yoshida T."/>
            <person name="Shimamura S."/>
            <person name="Takaki Y."/>
            <person name="Nagai Y."/>
            <person name="Toyoda A."/>
            <person name="Suzuki Y."/>
            <person name="Arimoto A."/>
            <person name="Ishii H."/>
            <person name="Satoh N."/>
            <person name="Nishiyama T."/>
            <person name="Hasebe M."/>
            <person name="Maruyama T."/>
            <person name="Minagawa J."/>
            <person name="Obokata J."/>
            <person name="Shigenobu S."/>
        </authorList>
    </citation>
    <scope>NUCLEOTIDE SEQUENCE [LARGE SCALE GENOMIC DNA]</scope>
</reference>
<name>A0AAV4GMQ0_9GAST</name>
<accession>A0AAV4GMQ0</accession>
<protein>
    <submittedName>
        <fullName evidence="2">Transposable element P transposase</fullName>
    </submittedName>
</protein>
<dbReference type="EMBL" id="BMAT01005049">
    <property type="protein sequence ID" value="GFR86310.1"/>
    <property type="molecule type" value="Genomic_DNA"/>
</dbReference>
<comment type="caution">
    <text evidence="2">The sequence shown here is derived from an EMBL/GenBank/DDBJ whole genome shotgun (WGS) entry which is preliminary data.</text>
</comment>
<dbReference type="InterPro" id="IPR048366">
    <property type="entry name" value="TNP-like_GBD"/>
</dbReference>
<dbReference type="AlphaFoldDB" id="A0AAV4GMQ0"/>
<feature type="domain" description="Transposable element P transposase-like GTP-binding insertion" evidence="1">
    <location>
        <begin position="79"/>
        <end position="195"/>
    </location>
</feature>
<keyword evidence="3" id="KW-1185">Reference proteome</keyword>
<dbReference type="Proteomes" id="UP000762676">
    <property type="component" value="Unassembled WGS sequence"/>
</dbReference>
<gene>
    <name evidence="2" type="ORF">ElyMa_002464200</name>
</gene>
<dbReference type="Pfam" id="PF21788">
    <property type="entry name" value="TNP-like_GBD"/>
    <property type="match status" value="1"/>
</dbReference>